<dbReference type="AlphaFoldDB" id="A0A7H2BBU7"/>
<dbReference type="KEGG" id="rter:IDM49_07745"/>
<dbReference type="Proteomes" id="UP000516404">
    <property type="component" value="Chromosome"/>
</dbReference>
<proteinExistence type="predicted"/>
<feature type="transmembrane region" description="Helical" evidence="2">
    <location>
        <begin position="32"/>
        <end position="55"/>
    </location>
</feature>
<keyword evidence="2" id="KW-0812">Transmembrane</keyword>
<keyword evidence="2" id="KW-0472">Membrane</keyword>
<sequence length="121" mass="13560">MSKHPTPPVNPDNSKGQLEKLVDDTTDPQVDYTIVTFFATGIISAPVLLYFISALTEHHFEFNFYDANFWASLIGLIVYLAGIAFLGRKLSSENFNGEWSKFLMLVALTFTLLATSAMKFE</sequence>
<protein>
    <submittedName>
        <fullName evidence="3">Uncharacterized protein</fullName>
    </submittedName>
</protein>
<gene>
    <name evidence="3" type="ORF">IDM49_07745</name>
</gene>
<dbReference type="RefSeq" id="WP_190724089.1">
    <property type="nucleotide sequence ID" value="NZ_CP061539.1"/>
</dbReference>
<dbReference type="EMBL" id="CP061539">
    <property type="protein sequence ID" value="QNV37143.1"/>
    <property type="molecule type" value="Genomic_DNA"/>
</dbReference>
<dbReference type="GeneID" id="96624130"/>
<evidence type="ECO:0000256" key="2">
    <source>
        <dbReference type="SAM" id="Phobius"/>
    </source>
</evidence>
<evidence type="ECO:0000313" key="3">
    <source>
        <dbReference type="EMBL" id="QNV37143.1"/>
    </source>
</evidence>
<organism evidence="3 4">
    <name type="scientific">Rothia terrae</name>
    <dbReference type="NCBI Taxonomy" id="396015"/>
    <lineage>
        <taxon>Bacteria</taxon>
        <taxon>Bacillati</taxon>
        <taxon>Actinomycetota</taxon>
        <taxon>Actinomycetes</taxon>
        <taxon>Micrococcales</taxon>
        <taxon>Micrococcaceae</taxon>
        <taxon>Rothia</taxon>
    </lineage>
</organism>
<feature type="transmembrane region" description="Helical" evidence="2">
    <location>
        <begin position="67"/>
        <end position="87"/>
    </location>
</feature>
<evidence type="ECO:0000256" key="1">
    <source>
        <dbReference type="SAM" id="MobiDB-lite"/>
    </source>
</evidence>
<reference evidence="3 4" key="1">
    <citation type="submission" date="2020-09" db="EMBL/GenBank/DDBJ databases">
        <title>Investigation of environmental microbes.</title>
        <authorList>
            <person name="Ou Y."/>
            <person name="Kang Q."/>
        </authorList>
    </citation>
    <scope>NUCLEOTIDE SEQUENCE [LARGE SCALE GENOMIC DNA]</scope>
    <source>
        <strain evidence="3 4">KJZ-14</strain>
    </source>
</reference>
<feature type="region of interest" description="Disordered" evidence="1">
    <location>
        <begin position="1"/>
        <end position="20"/>
    </location>
</feature>
<evidence type="ECO:0000313" key="4">
    <source>
        <dbReference type="Proteomes" id="UP000516404"/>
    </source>
</evidence>
<keyword evidence="4" id="KW-1185">Reference proteome</keyword>
<feature type="transmembrane region" description="Helical" evidence="2">
    <location>
        <begin position="99"/>
        <end position="118"/>
    </location>
</feature>
<feature type="compositionally biased region" description="Pro residues" evidence="1">
    <location>
        <begin position="1"/>
        <end position="10"/>
    </location>
</feature>
<keyword evidence="2" id="KW-1133">Transmembrane helix</keyword>
<accession>A0A7H2BBU7</accession>
<name>A0A7H2BBU7_9MICC</name>